<evidence type="ECO:0000256" key="1">
    <source>
        <dbReference type="SAM" id="MobiDB-lite"/>
    </source>
</evidence>
<keyword evidence="2" id="KW-0732">Signal</keyword>
<dbReference type="AlphaFoldDB" id="S5XUJ5"/>
<evidence type="ECO:0000313" key="5">
    <source>
        <dbReference type="Proteomes" id="UP000015480"/>
    </source>
</evidence>
<dbReference type="KEGG" id="pami:JCM7686_pAMI5p098"/>
<evidence type="ECO:0000256" key="2">
    <source>
        <dbReference type="SAM" id="SignalP"/>
    </source>
</evidence>
<name>S5XUJ5_PARAH</name>
<keyword evidence="5" id="KW-1185">Reference proteome</keyword>
<gene>
    <name evidence="4" type="ORF">JCM7686_pAMI5p098</name>
</gene>
<feature type="compositionally biased region" description="Low complexity" evidence="1">
    <location>
        <begin position="278"/>
        <end position="391"/>
    </location>
</feature>
<feature type="compositionally biased region" description="Polar residues" evidence="1">
    <location>
        <begin position="400"/>
        <end position="414"/>
    </location>
</feature>
<dbReference type="OrthoDB" id="6038785at2"/>
<evidence type="ECO:0000313" key="4">
    <source>
        <dbReference type="EMBL" id="AGT11164.1"/>
    </source>
</evidence>
<dbReference type="InterPro" id="IPR006860">
    <property type="entry name" value="FecR"/>
</dbReference>
<organism evidence="4 5">
    <name type="scientific">Paracoccus aminophilus JCM 7686</name>
    <dbReference type="NCBI Taxonomy" id="1367847"/>
    <lineage>
        <taxon>Bacteria</taxon>
        <taxon>Pseudomonadati</taxon>
        <taxon>Pseudomonadota</taxon>
        <taxon>Alphaproteobacteria</taxon>
        <taxon>Rhodobacterales</taxon>
        <taxon>Paracoccaceae</taxon>
        <taxon>Paracoccus</taxon>
    </lineage>
</organism>
<feature type="signal peptide" evidence="2">
    <location>
        <begin position="1"/>
        <end position="22"/>
    </location>
</feature>
<dbReference type="RefSeq" id="WP_020952935.1">
    <property type="nucleotide sequence ID" value="NC_022043.1"/>
</dbReference>
<dbReference type="Gene3D" id="2.40.160.90">
    <property type="match status" value="1"/>
</dbReference>
<feature type="domain" description="FecR protein" evidence="3">
    <location>
        <begin position="60"/>
        <end position="157"/>
    </location>
</feature>
<dbReference type="SUPFAM" id="SSF56925">
    <property type="entry name" value="OMPA-like"/>
    <property type="match status" value="1"/>
</dbReference>
<sequence>MRTSRLLAASVAAALSSGPVLAQDVGVTSAINPDAKSRMEGGASTLVRLGQTVIHNEIFDTDSAGIVQILLADGTNFTVGPNSSLKIDNFVYDPTADTASVAASASRGVFRFIGGAASKGDGKAEVTTPVGVAGIRGAIVDFNLTPADDMPAHITLVFGEEVTLRLPNGEILSLSLPGTSIIFSPNEPPRIGWAPDSWAATQNMVFTNSQQQQGLRAPLTELEAALIRSGLGPVPLPPPAGWGNRPGDEEDLANQSNQPGDQAREDNTLVNLPDHLVPTVPTGPTGPTGPTDPTGPTGPTDPTGPTGPTGPTDPTGPTGPTGPTDPTGPTGPTGPTDPTGPTGPTGPTDPTGPTGPTGPTDPTGPTGPTEPTLPTEPTFPTNPTFPTDPTGPTEPPPSGRTFTGTYQGYSSGLTTAFGPLSGTTGQVRFTFNPQERTLNGSITPGSWYGDQQSFDFSDAESFYSSDSRFGARKPAGSGQQGSVTTAIRQDRLCDCAFMAWGVWAATGPTGSTNHDPVENGYWAVGRFTDPADIPTTGSATYSGHAVGNSVQDGQVREVTGDMTAGVDFATGRGNVQITNFDGRDFGTGNIPMTPQGGTHGNGFIGEAQGPGGINGHLEGGFVDNGQIPAGGILGGFDVHDGSGWSGSGIFGGGRD</sequence>
<feature type="region of interest" description="Disordered" evidence="1">
    <location>
        <begin position="230"/>
        <end position="422"/>
    </location>
</feature>
<geneLocation type="plasmid" evidence="4 5">
    <name>pAMI5</name>
</geneLocation>
<proteinExistence type="predicted"/>
<dbReference type="Proteomes" id="UP000015480">
    <property type="component" value="Plasmid pAMI5"/>
</dbReference>
<dbReference type="InterPro" id="IPR011250">
    <property type="entry name" value="OMP/PagP_B-barrel"/>
</dbReference>
<keyword evidence="4" id="KW-0614">Plasmid</keyword>
<evidence type="ECO:0000259" key="3">
    <source>
        <dbReference type="Pfam" id="PF04773"/>
    </source>
</evidence>
<feature type="chain" id="PRO_5004534571" description="FecR protein domain-containing protein" evidence="2">
    <location>
        <begin position="23"/>
        <end position="655"/>
    </location>
</feature>
<protein>
    <recommendedName>
        <fullName evidence="3">FecR protein domain-containing protein</fullName>
    </recommendedName>
</protein>
<dbReference type="Pfam" id="PF04773">
    <property type="entry name" value="FecR"/>
    <property type="match status" value="1"/>
</dbReference>
<reference evidence="4 5" key="1">
    <citation type="journal article" date="2014" name="BMC Genomics">
        <title>Architecture and functions of a multipartite genome of the methylotrophic bacterium Paracoccus aminophilus JCM 7686, containing primary and secondary chromids.</title>
        <authorList>
            <person name="Dziewit L."/>
            <person name="Czarnecki J."/>
            <person name="Wibberg D."/>
            <person name="Radlinska M."/>
            <person name="Mrozek P."/>
            <person name="Szymczak M."/>
            <person name="Schluter A."/>
            <person name="Puhler A."/>
            <person name="Bartosik D."/>
        </authorList>
    </citation>
    <scope>NUCLEOTIDE SEQUENCE [LARGE SCALE GENOMIC DNA]</scope>
    <source>
        <strain evidence="4">JCM 7686</strain>
        <plasmid evidence="5">Plasmid pAMI5</plasmid>
    </source>
</reference>
<accession>S5XUJ5</accession>
<dbReference type="HOGENOM" id="CLU_481344_0_0_5"/>
<dbReference type="EMBL" id="CP006653">
    <property type="protein sequence ID" value="AGT11164.1"/>
    <property type="molecule type" value="Genomic_DNA"/>
</dbReference>
<dbReference type="PATRIC" id="fig|1367847.3.peg.4131"/>